<dbReference type="RefSeq" id="WP_009779499.1">
    <property type="nucleotide sequence ID" value="NZ_CH672395.1"/>
</dbReference>
<dbReference type="AlphaFoldDB" id="A3XIZ6"/>
<reference evidence="1 2" key="1">
    <citation type="journal article" date="2007" name="Nature">
        <title>Light stimulates growth of proteorhodopsin-containing marine Flavobacteria.</title>
        <authorList>
            <person name="Gomez-Consarnau L."/>
            <person name="Gonzalez J.M."/>
            <person name="Coll-Llado M."/>
            <person name="Gourdon P."/>
            <person name="Pascher T."/>
            <person name="Neutze R."/>
            <person name="Pedros-Alio C."/>
            <person name="Pinhassi J."/>
        </authorList>
    </citation>
    <scope>NUCLEOTIDE SEQUENCE [LARGE SCALE GENOMIC DNA]</scope>
    <source>
        <strain evidence="1 2">MED217</strain>
    </source>
</reference>
<gene>
    <name evidence="1" type="ORF">MED217_05567</name>
</gene>
<dbReference type="EMBL" id="AANC01000002">
    <property type="protein sequence ID" value="EAQ50475.1"/>
    <property type="molecule type" value="Genomic_DNA"/>
</dbReference>
<name>A3XIZ6_LEEBM</name>
<dbReference type="HOGENOM" id="CLU_996583_0_0_10"/>
<accession>A3XIZ6</accession>
<evidence type="ECO:0000313" key="1">
    <source>
        <dbReference type="EMBL" id="EAQ50475.1"/>
    </source>
</evidence>
<evidence type="ECO:0008006" key="3">
    <source>
        <dbReference type="Google" id="ProtNLM"/>
    </source>
</evidence>
<dbReference type="eggNOG" id="ENOG502Z99T">
    <property type="taxonomic scope" value="Bacteria"/>
</dbReference>
<keyword evidence="2" id="KW-1185">Reference proteome</keyword>
<dbReference type="OrthoDB" id="642277at2"/>
<comment type="caution">
    <text evidence="1">The sequence shown here is derived from an EMBL/GenBank/DDBJ whole genome shotgun (WGS) entry which is preliminary data.</text>
</comment>
<protein>
    <recommendedName>
        <fullName evidence="3">Wadjet protein JetD C-terminal domain-containing protein</fullName>
    </recommendedName>
</protein>
<proteinExistence type="predicted"/>
<dbReference type="STRING" id="398720.MED217_05567"/>
<organism evidence="1 2">
    <name type="scientific">Leeuwenhoekiella blandensis (strain CECT 7118 / CCUG 51940 / KCTC 22103 / MED217)</name>
    <name type="common">Flavobacterium sp. (strain MED217)</name>
    <dbReference type="NCBI Taxonomy" id="398720"/>
    <lineage>
        <taxon>Bacteria</taxon>
        <taxon>Pseudomonadati</taxon>
        <taxon>Bacteroidota</taxon>
        <taxon>Flavobacteriia</taxon>
        <taxon>Flavobacteriales</taxon>
        <taxon>Flavobacteriaceae</taxon>
        <taxon>Leeuwenhoekiella</taxon>
    </lineage>
</organism>
<dbReference type="Proteomes" id="UP000001601">
    <property type="component" value="Unassembled WGS sequence"/>
</dbReference>
<evidence type="ECO:0000313" key="2">
    <source>
        <dbReference type="Proteomes" id="UP000001601"/>
    </source>
</evidence>
<sequence>MKKNVEWKYLIGLNQLYEKGRTNLRIENNSFIKQVLMRQKKLIKPKMGNPKILEAKYGYKDYYKEEFLSYFEYYSKFFEKAGLESNAHKTYNEDDLKSLAFIYYQKDQLKKNLTTEYTFSTRVFKGKGAKYLTNKPSLRNAVLQLLEIDEFPEKDPKNAQWRFVVDCEDPKLVVICENIACLKVPYEYKQNNIELWYVGGNNTNPLKDISAKKIELPLFYFCDWDHHGLSIYSRIKGIFQEKGKEIRLVEPTTLDNALPVDSPHHNSKWRKKEFSGLKKENFSVQQQDIINNLIQDNIWVEEESMDLLELLGMKSLN</sequence>